<dbReference type="SUPFAM" id="SSF52374">
    <property type="entry name" value="Nucleotidylyl transferase"/>
    <property type="match status" value="1"/>
</dbReference>
<dbReference type="EMBL" id="MU006789">
    <property type="protein sequence ID" value="KAF2638680.1"/>
    <property type="molecule type" value="Genomic_DNA"/>
</dbReference>
<proteinExistence type="predicted"/>
<reference evidence="2" key="1">
    <citation type="journal article" date="2020" name="Stud. Mycol.">
        <title>101 Dothideomycetes genomes: a test case for predicting lifestyles and emergence of pathogens.</title>
        <authorList>
            <person name="Haridas S."/>
            <person name="Albert R."/>
            <person name="Binder M."/>
            <person name="Bloem J."/>
            <person name="Labutti K."/>
            <person name="Salamov A."/>
            <person name="Andreopoulos B."/>
            <person name="Baker S."/>
            <person name="Barry K."/>
            <person name="Bills G."/>
            <person name="Bluhm B."/>
            <person name="Cannon C."/>
            <person name="Castanera R."/>
            <person name="Culley D."/>
            <person name="Daum C."/>
            <person name="Ezra D."/>
            <person name="Gonzalez J."/>
            <person name="Henrissat B."/>
            <person name="Kuo A."/>
            <person name="Liang C."/>
            <person name="Lipzen A."/>
            <person name="Lutzoni F."/>
            <person name="Magnuson J."/>
            <person name="Mondo S."/>
            <person name="Nolan M."/>
            <person name="Ohm R."/>
            <person name="Pangilinan J."/>
            <person name="Park H.-J."/>
            <person name="Ramirez L."/>
            <person name="Alfaro M."/>
            <person name="Sun H."/>
            <person name="Tritt A."/>
            <person name="Yoshinaga Y."/>
            <person name="Zwiers L.-H."/>
            <person name="Turgeon B."/>
            <person name="Goodwin S."/>
            <person name="Spatafora J."/>
            <person name="Crous P."/>
            <person name="Grigoriev I."/>
        </authorList>
    </citation>
    <scope>NUCLEOTIDE SEQUENCE</scope>
    <source>
        <strain evidence="2">CBS 473.64</strain>
    </source>
</reference>
<dbReference type="InterPro" id="IPR004821">
    <property type="entry name" value="Cyt_trans-like"/>
</dbReference>
<protein>
    <recommendedName>
        <fullName evidence="1">Cytidyltransferase-like domain-containing protein</fullName>
    </recommendedName>
</protein>
<dbReference type="InterPro" id="IPR014729">
    <property type="entry name" value="Rossmann-like_a/b/a_fold"/>
</dbReference>
<dbReference type="OrthoDB" id="3558741at2759"/>
<dbReference type="AlphaFoldDB" id="A0A6A6RTH9"/>
<feature type="domain" description="Cytidyltransferase-like" evidence="1">
    <location>
        <begin position="98"/>
        <end position="328"/>
    </location>
</feature>
<dbReference type="Proteomes" id="UP000799753">
    <property type="component" value="Unassembled WGS sequence"/>
</dbReference>
<gene>
    <name evidence="2" type="ORF">P280DRAFT_482018</name>
</gene>
<dbReference type="GO" id="GO:0003824">
    <property type="term" value="F:catalytic activity"/>
    <property type="evidence" value="ECO:0007669"/>
    <property type="project" value="InterPro"/>
</dbReference>
<evidence type="ECO:0000313" key="3">
    <source>
        <dbReference type="Proteomes" id="UP000799753"/>
    </source>
</evidence>
<sequence length="472" mass="54208">MAMATTDDDEYLEYLGLCATFGNVSLTNAPSIWHHSISYNPPHSYDAMMASTPTHNHTTPARLDYYIRLAYRGNLPGTIFANDNSPILSRGRINRIIIYSGAFNPPHKGHLELLRHAMFESSPDRNYIAAIVLPRSDQFIMKKTPTDCRLTCKDRARLWQTEGNDWYYIHDRGDDGFRDTLERELDDSGFEIEMSCLLGADYVSVLHTLSYRPYECWETIVCNSSRGVDFLIDTDELVPVHEYGPWRRHEPNQSFFAQLNSRAIKRFISGPPELALYSFNDDRRHISRLYTRSQSNWVCDSDNLPGSTIRFIPRQSNLPPISSTMIRNIMPTYLGVYQDLLEQLRPLALNPELLMELSGVTQRCFRRILPRPNHQINMPFDATTAERLHQIFSTMFIRDLHPSEPTKVPGGAYILMPYNLQSTAEPKAPHMFPFPSGLFKQFPAPVLVSATKKCLHPYFPQNISFAFPFTIN</sequence>
<accession>A0A6A6RTH9</accession>
<evidence type="ECO:0000259" key="1">
    <source>
        <dbReference type="Pfam" id="PF01467"/>
    </source>
</evidence>
<dbReference type="Pfam" id="PF01467">
    <property type="entry name" value="CTP_transf_like"/>
    <property type="match status" value="1"/>
</dbReference>
<keyword evidence="3" id="KW-1185">Reference proteome</keyword>
<name>A0A6A6RTH9_9PLEO</name>
<dbReference type="Gene3D" id="3.40.50.620">
    <property type="entry name" value="HUPs"/>
    <property type="match status" value="1"/>
</dbReference>
<organism evidence="2 3">
    <name type="scientific">Massarina eburnea CBS 473.64</name>
    <dbReference type="NCBI Taxonomy" id="1395130"/>
    <lineage>
        <taxon>Eukaryota</taxon>
        <taxon>Fungi</taxon>
        <taxon>Dikarya</taxon>
        <taxon>Ascomycota</taxon>
        <taxon>Pezizomycotina</taxon>
        <taxon>Dothideomycetes</taxon>
        <taxon>Pleosporomycetidae</taxon>
        <taxon>Pleosporales</taxon>
        <taxon>Massarineae</taxon>
        <taxon>Massarinaceae</taxon>
        <taxon>Massarina</taxon>
    </lineage>
</organism>
<evidence type="ECO:0000313" key="2">
    <source>
        <dbReference type="EMBL" id="KAF2638680.1"/>
    </source>
</evidence>